<feature type="compositionally biased region" description="Polar residues" evidence="1">
    <location>
        <begin position="20"/>
        <end position="32"/>
    </location>
</feature>
<accession>A0A834H7N8</accession>
<name>A0A834H7N8_RHOSS</name>
<gene>
    <name evidence="2" type="ORF">RHSIM_Rhsim03G0130800</name>
</gene>
<organism evidence="2 3">
    <name type="scientific">Rhododendron simsii</name>
    <name type="common">Sims's rhododendron</name>
    <dbReference type="NCBI Taxonomy" id="118357"/>
    <lineage>
        <taxon>Eukaryota</taxon>
        <taxon>Viridiplantae</taxon>
        <taxon>Streptophyta</taxon>
        <taxon>Embryophyta</taxon>
        <taxon>Tracheophyta</taxon>
        <taxon>Spermatophyta</taxon>
        <taxon>Magnoliopsida</taxon>
        <taxon>eudicotyledons</taxon>
        <taxon>Gunneridae</taxon>
        <taxon>Pentapetalae</taxon>
        <taxon>asterids</taxon>
        <taxon>Ericales</taxon>
        <taxon>Ericaceae</taxon>
        <taxon>Ericoideae</taxon>
        <taxon>Rhodoreae</taxon>
        <taxon>Rhododendron</taxon>
    </lineage>
</organism>
<dbReference type="EMBL" id="WJXA01000003">
    <property type="protein sequence ID" value="KAF7146916.1"/>
    <property type="molecule type" value="Genomic_DNA"/>
</dbReference>
<protein>
    <submittedName>
        <fullName evidence="2">Uncharacterized protein</fullName>
    </submittedName>
</protein>
<dbReference type="Proteomes" id="UP000626092">
    <property type="component" value="Unassembled WGS sequence"/>
</dbReference>
<evidence type="ECO:0000313" key="2">
    <source>
        <dbReference type="EMBL" id="KAF7146916.1"/>
    </source>
</evidence>
<comment type="caution">
    <text evidence="2">The sequence shown here is derived from an EMBL/GenBank/DDBJ whole genome shotgun (WGS) entry which is preliminary data.</text>
</comment>
<sequence length="209" mass="22547">MKTEPKSLTKSVPEQCVSKHATSTIQSNPTTARTRRCRGRPLAERGGKVGRDAVPGAHLGVGQVLQPVQGLLDDDGEGGGGCDQGFHRGVKDSVTGIPYPPFLLIDWLILRKTVLIEYDVNFCPTNKNANNAVKPSRDAMMRAEADDDDYDYEEDEGFDEDGFGGGAMFEAAVEVGYEQGDEVDGLATSFEEAGKPDVVDDGYVCTLQK</sequence>
<dbReference type="AlphaFoldDB" id="A0A834H7N8"/>
<keyword evidence="3" id="KW-1185">Reference proteome</keyword>
<feature type="region of interest" description="Disordered" evidence="1">
    <location>
        <begin position="1"/>
        <end position="35"/>
    </location>
</feature>
<evidence type="ECO:0000256" key="1">
    <source>
        <dbReference type="SAM" id="MobiDB-lite"/>
    </source>
</evidence>
<dbReference type="OrthoDB" id="10625428at2759"/>
<evidence type="ECO:0000313" key="3">
    <source>
        <dbReference type="Proteomes" id="UP000626092"/>
    </source>
</evidence>
<proteinExistence type="predicted"/>
<reference evidence="2" key="1">
    <citation type="submission" date="2019-11" db="EMBL/GenBank/DDBJ databases">
        <authorList>
            <person name="Liu Y."/>
            <person name="Hou J."/>
            <person name="Li T.-Q."/>
            <person name="Guan C.-H."/>
            <person name="Wu X."/>
            <person name="Wu H.-Z."/>
            <person name="Ling F."/>
            <person name="Zhang R."/>
            <person name="Shi X.-G."/>
            <person name="Ren J.-P."/>
            <person name="Chen E.-F."/>
            <person name="Sun J.-M."/>
        </authorList>
    </citation>
    <scope>NUCLEOTIDE SEQUENCE</scope>
    <source>
        <strain evidence="2">Adult_tree_wgs_1</strain>
        <tissue evidence="2">Leaves</tissue>
    </source>
</reference>